<dbReference type="InterPro" id="IPR019775">
    <property type="entry name" value="WD40_repeat_CS"/>
</dbReference>
<evidence type="ECO:0000256" key="2">
    <source>
        <dbReference type="ARBA" id="ARBA00022553"/>
    </source>
</evidence>
<proteinExistence type="inferred from homology"/>
<dbReference type="PANTHER" id="PTHR10856:SF0">
    <property type="entry name" value="CORONIN"/>
    <property type="match status" value="1"/>
</dbReference>
<feature type="compositionally biased region" description="Basic and acidic residues" evidence="11">
    <location>
        <begin position="414"/>
        <end position="459"/>
    </location>
</feature>
<dbReference type="PROSITE" id="PS50294">
    <property type="entry name" value="WD_REPEATS_REGION"/>
    <property type="match status" value="2"/>
</dbReference>
<dbReference type="Proteomes" id="UP000590412">
    <property type="component" value="Unassembled WGS sequence"/>
</dbReference>
<evidence type="ECO:0000256" key="1">
    <source>
        <dbReference type="ARBA" id="ARBA00009482"/>
    </source>
</evidence>
<keyword evidence="5 10" id="KW-0175">Coiled coil</keyword>
<feature type="compositionally biased region" description="Acidic residues" evidence="11">
    <location>
        <begin position="509"/>
        <end position="518"/>
    </location>
</feature>
<gene>
    <name evidence="13" type="ORF">FOB60_002866</name>
</gene>
<evidence type="ECO:0000256" key="10">
    <source>
        <dbReference type="SAM" id="Coils"/>
    </source>
</evidence>
<keyword evidence="2" id="KW-0597">Phosphoprotein</keyword>
<keyword evidence="3 8" id="KW-0853">WD repeat</keyword>
<feature type="repeat" description="WD" evidence="8">
    <location>
        <begin position="179"/>
        <end position="220"/>
    </location>
</feature>
<feature type="compositionally biased region" description="Basic and acidic residues" evidence="11">
    <location>
        <begin position="584"/>
        <end position="633"/>
    </location>
</feature>
<feature type="compositionally biased region" description="Polar residues" evidence="11">
    <location>
        <begin position="460"/>
        <end position="485"/>
    </location>
</feature>
<keyword evidence="4 9" id="KW-0677">Repeat</keyword>
<comment type="subunit">
    <text evidence="7">Binds to F-actin.</text>
</comment>
<evidence type="ECO:0000256" key="4">
    <source>
        <dbReference type="ARBA" id="ARBA00022737"/>
    </source>
</evidence>
<name>A0A8X7NMT9_CANPA</name>
<dbReference type="SMART" id="SM01167">
    <property type="entry name" value="DUF1900"/>
    <property type="match status" value="1"/>
</dbReference>
<dbReference type="InterPro" id="IPR015048">
    <property type="entry name" value="DUF1899"/>
</dbReference>
<evidence type="ECO:0000313" key="14">
    <source>
        <dbReference type="Proteomes" id="UP000590412"/>
    </source>
</evidence>
<dbReference type="FunFam" id="2.130.10.10:FF:000197">
    <property type="entry name" value="Coronin"/>
    <property type="match status" value="1"/>
</dbReference>
<evidence type="ECO:0000256" key="9">
    <source>
        <dbReference type="RuleBase" id="RU280818"/>
    </source>
</evidence>
<dbReference type="GO" id="GO:0007015">
    <property type="term" value="P:actin filament organization"/>
    <property type="evidence" value="ECO:0007669"/>
    <property type="project" value="TreeGrafter"/>
</dbReference>
<evidence type="ECO:0000256" key="3">
    <source>
        <dbReference type="ARBA" id="ARBA00022574"/>
    </source>
</evidence>
<reference evidence="13" key="1">
    <citation type="submission" date="2020-03" db="EMBL/GenBank/DDBJ databases">
        <title>FDA dAtabase for Regulatory Grade micrObial Sequences (FDA-ARGOS): Supporting development and validation of Infectious Disease Dx tests.</title>
        <authorList>
            <person name="Campos J."/>
            <person name="Goldberg B."/>
            <person name="Tallon L."/>
            <person name="Sadzewicz L."/>
            <person name="Vavikolanu K."/>
            <person name="Mehta A."/>
            <person name="Aluvathingal J."/>
            <person name="Nadendla S."/>
            <person name="Nandy P."/>
            <person name="Geyer C."/>
            <person name="Yan Y."/>
            <person name="Sichtig H."/>
        </authorList>
    </citation>
    <scope>NUCLEOTIDE SEQUENCE [LARGE SCALE GENOMIC DNA]</scope>
    <source>
        <strain evidence="13">FDAARGOS_652</strain>
    </source>
</reference>
<dbReference type="GO" id="GO:0051015">
    <property type="term" value="F:actin filament binding"/>
    <property type="evidence" value="ECO:0007669"/>
    <property type="project" value="TreeGrafter"/>
</dbReference>
<dbReference type="InterPro" id="IPR015943">
    <property type="entry name" value="WD40/YVTN_repeat-like_dom_sf"/>
</dbReference>
<dbReference type="InterPro" id="IPR020472">
    <property type="entry name" value="WD40_PAC1"/>
</dbReference>
<dbReference type="GO" id="GO:0030479">
    <property type="term" value="C:actin cortical patch"/>
    <property type="evidence" value="ECO:0007669"/>
    <property type="project" value="UniProtKB-ARBA"/>
</dbReference>
<dbReference type="PANTHER" id="PTHR10856">
    <property type="entry name" value="CORONIN"/>
    <property type="match status" value="1"/>
</dbReference>
<dbReference type="InterPro" id="IPR001680">
    <property type="entry name" value="WD40_rpt"/>
</dbReference>
<dbReference type="SMART" id="SM00320">
    <property type="entry name" value="WD40"/>
    <property type="match status" value="4"/>
</dbReference>
<organism evidence="13 14">
    <name type="scientific">Candida parapsilosis</name>
    <name type="common">Yeast</name>
    <dbReference type="NCBI Taxonomy" id="5480"/>
    <lineage>
        <taxon>Eukaryota</taxon>
        <taxon>Fungi</taxon>
        <taxon>Dikarya</taxon>
        <taxon>Ascomycota</taxon>
        <taxon>Saccharomycotina</taxon>
        <taxon>Pichiomycetes</taxon>
        <taxon>Debaryomycetaceae</taxon>
        <taxon>Candida/Lodderomyces clade</taxon>
        <taxon>Candida</taxon>
    </lineage>
</organism>
<keyword evidence="6" id="KW-0009">Actin-binding</keyword>
<dbReference type="PROSITE" id="PS50082">
    <property type="entry name" value="WD_REPEATS_2"/>
    <property type="match status" value="3"/>
</dbReference>
<dbReference type="PRINTS" id="PR00320">
    <property type="entry name" value="GPROTEINBRPT"/>
</dbReference>
<dbReference type="Pfam" id="PF08953">
    <property type="entry name" value="DUF1899"/>
    <property type="match status" value="1"/>
</dbReference>
<feature type="compositionally biased region" description="Polar residues" evidence="11">
    <location>
        <begin position="634"/>
        <end position="643"/>
    </location>
</feature>
<dbReference type="SUPFAM" id="SSF50978">
    <property type="entry name" value="WD40 repeat-like"/>
    <property type="match status" value="1"/>
</dbReference>
<dbReference type="OrthoDB" id="1850764at2759"/>
<comment type="caution">
    <text evidence="13">The sequence shown here is derived from an EMBL/GenBank/DDBJ whole genome shotgun (WGS) entry which is preliminary data.</text>
</comment>
<dbReference type="Pfam" id="PF00400">
    <property type="entry name" value="WD40"/>
    <property type="match status" value="3"/>
</dbReference>
<feature type="domain" description="DUF1899" evidence="12">
    <location>
        <begin position="4"/>
        <end position="68"/>
    </location>
</feature>
<evidence type="ECO:0000256" key="7">
    <source>
        <dbReference type="ARBA" id="ARBA00062568"/>
    </source>
</evidence>
<feature type="coiled-coil region" evidence="10">
    <location>
        <begin position="646"/>
        <end position="687"/>
    </location>
</feature>
<dbReference type="EMBL" id="JABWAB010000004">
    <property type="protein sequence ID" value="KAF6052610.1"/>
    <property type="molecule type" value="Genomic_DNA"/>
</dbReference>
<dbReference type="Pfam" id="PF16300">
    <property type="entry name" value="WD40_4"/>
    <property type="match status" value="1"/>
</dbReference>
<feature type="repeat" description="WD" evidence="8">
    <location>
        <begin position="77"/>
        <end position="111"/>
    </location>
</feature>
<comment type="similarity">
    <text evidence="1 9">Belongs to the WD repeat coronin family.</text>
</comment>
<feature type="region of interest" description="Disordered" evidence="11">
    <location>
        <begin position="414"/>
        <end position="643"/>
    </location>
</feature>
<accession>A0A8X7NMT9</accession>
<dbReference type="PROSITE" id="PS00678">
    <property type="entry name" value="WD_REPEATS_1"/>
    <property type="match status" value="2"/>
</dbReference>
<evidence type="ECO:0000256" key="5">
    <source>
        <dbReference type="ARBA" id="ARBA00023054"/>
    </source>
</evidence>
<evidence type="ECO:0000256" key="11">
    <source>
        <dbReference type="SAM" id="MobiDB-lite"/>
    </source>
</evidence>
<dbReference type="AlphaFoldDB" id="A0A8X7NMT9"/>
<feature type="compositionally biased region" description="Basic and acidic residues" evidence="11">
    <location>
        <begin position="519"/>
        <end position="554"/>
    </location>
</feature>
<protein>
    <recommendedName>
        <fullName evidence="9">Coronin</fullName>
    </recommendedName>
</protein>
<dbReference type="InterPro" id="IPR036322">
    <property type="entry name" value="WD40_repeat_dom_sf"/>
</dbReference>
<feature type="repeat" description="WD" evidence="8">
    <location>
        <begin position="137"/>
        <end position="179"/>
    </location>
</feature>
<evidence type="ECO:0000256" key="8">
    <source>
        <dbReference type="PROSITE-ProRule" id="PRU00221"/>
    </source>
</evidence>
<evidence type="ECO:0000256" key="6">
    <source>
        <dbReference type="ARBA" id="ARBA00023203"/>
    </source>
</evidence>
<evidence type="ECO:0000259" key="12">
    <source>
        <dbReference type="SMART" id="SM01166"/>
    </source>
</evidence>
<dbReference type="InterPro" id="IPR015505">
    <property type="entry name" value="Coronin"/>
</dbReference>
<sequence length="687" mass="76374">MSGKFVRASKYRHVFGQGSKRELCYENLKITKNAWDSNIIQTNGKYISANWDASGGGAFAIIPVEEVGKAPDKVSLFRGHKGPVLDTAFNPFDVQEVASCSDDGKILIWKIPKDYSFHHYLDEDEEIKDITEPEKVLSGHTRKVGLIEYHPCAANVLASSSLDYSVKIWNTETGKDEITLQHKDLVTSFAFNYNGSLLATTSRDKKLRIWDIRSGKVLSEGPGHTGAKPSRVRWLGNTDRVVTTGFSKLSDRQVGVWDIQHIDEGPIGGFMVIDASSGVLIPYFDPENSILYLAGKGDGNIRYYEYDNDILHELSQYASTDPQRGFAVAPKHSVNVKENEVVRAFKTVLDTSIEPISFIVPRRSELFQSDIYPDCPSTTPALSAQEWFDGKEVNGPVLINMEAIYEGTEPRLKDSKPVTKISEAKEAKNKDLEKQKEEAGKKKKEKEETSKEKEKEKETSSGNKSDSTKGQSHSTETVSSLSGTPDKNVDELLQSSNEVGDLLNKVAEQSDDEDASGADETRDDGWEEVKKPEAKSVSPVERDSKEAKEIESERSGSSSTEKALKEESAEPESMKPVSTSLEPKAVKPDESNATKTTPEPEKISEKSSNVKDTDVSEEKDKQEKKNLDDEKSTKSSTTRPTLASTIEKLSNLVSQFESQIVKLEQANLDKDERLKILEEKIETLLKK</sequence>
<dbReference type="Gene3D" id="2.130.10.10">
    <property type="entry name" value="YVTN repeat-like/Quinoprotein amine dehydrogenase"/>
    <property type="match status" value="1"/>
</dbReference>
<dbReference type="SMART" id="SM01166">
    <property type="entry name" value="DUF1899"/>
    <property type="match status" value="1"/>
</dbReference>
<evidence type="ECO:0000313" key="13">
    <source>
        <dbReference type="EMBL" id="KAF6052610.1"/>
    </source>
</evidence>